<protein>
    <submittedName>
        <fullName evidence="1">Uncharacterized protein</fullName>
    </submittedName>
</protein>
<accession>A0ACC0HN57</accession>
<dbReference type="EMBL" id="CM045761">
    <property type="protein sequence ID" value="KAI8013962.1"/>
    <property type="molecule type" value="Genomic_DNA"/>
</dbReference>
<comment type="caution">
    <text evidence="1">The sequence shown here is derived from an EMBL/GenBank/DDBJ whole genome shotgun (WGS) entry which is preliminary data.</text>
</comment>
<name>A0ACC0HN57_9ERIC</name>
<evidence type="ECO:0000313" key="1">
    <source>
        <dbReference type="EMBL" id="KAI8013962.1"/>
    </source>
</evidence>
<sequence length="368" mass="41454">MQAFRDVEVCRDGVGSSDAGVKVGGCAVVDSDGEQCGKTSGGIVNVDLSDMDEGVIVSGEQTSFVRNIKNKVRQERKLPDFEYPILHGRNKKLVTDAGIVVRGDDCVNNARVIDVDAMVVKGSKWSGFDINNRLGVWKMMTVEEKCRIKQGYDRHGDRAVMWEDCDAGVVVDFSDVIDGYVELLKSEHARMYGDDELADKSYFFSSVCLDMVKSDDVRTREKFVRTNFSAVTDYRFIHFPMCYDGHWTLVVYDTEDGTWKHYNPMRQHGDRADVHHNVVTLLKERVTKVMKQTLREFGLDEQSILANFSSSLEAVAKCLDCGVIVCAIMRQYVHRADVERSLHGSNCIILRENLVKAFVNDPAHGLKE</sequence>
<organism evidence="1 2">
    <name type="scientific">Camellia lanceoleosa</name>
    <dbReference type="NCBI Taxonomy" id="1840588"/>
    <lineage>
        <taxon>Eukaryota</taxon>
        <taxon>Viridiplantae</taxon>
        <taxon>Streptophyta</taxon>
        <taxon>Embryophyta</taxon>
        <taxon>Tracheophyta</taxon>
        <taxon>Spermatophyta</taxon>
        <taxon>Magnoliopsida</taxon>
        <taxon>eudicotyledons</taxon>
        <taxon>Gunneridae</taxon>
        <taxon>Pentapetalae</taxon>
        <taxon>asterids</taxon>
        <taxon>Ericales</taxon>
        <taxon>Theaceae</taxon>
        <taxon>Camellia</taxon>
    </lineage>
</organism>
<keyword evidence="2" id="KW-1185">Reference proteome</keyword>
<dbReference type="Proteomes" id="UP001060215">
    <property type="component" value="Chromosome 4"/>
</dbReference>
<evidence type="ECO:0000313" key="2">
    <source>
        <dbReference type="Proteomes" id="UP001060215"/>
    </source>
</evidence>
<reference evidence="1 2" key="1">
    <citation type="journal article" date="2022" name="Plant J.">
        <title>Chromosome-level genome of Camellia lanceoleosa provides a valuable resource for understanding genome evolution and self-incompatibility.</title>
        <authorList>
            <person name="Gong W."/>
            <person name="Xiao S."/>
            <person name="Wang L."/>
            <person name="Liao Z."/>
            <person name="Chang Y."/>
            <person name="Mo W."/>
            <person name="Hu G."/>
            <person name="Li W."/>
            <person name="Zhao G."/>
            <person name="Zhu H."/>
            <person name="Hu X."/>
            <person name="Ji K."/>
            <person name="Xiang X."/>
            <person name="Song Q."/>
            <person name="Yuan D."/>
            <person name="Jin S."/>
            <person name="Zhang L."/>
        </authorList>
    </citation>
    <scope>NUCLEOTIDE SEQUENCE [LARGE SCALE GENOMIC DNA]</scope>
    <source>
        <strain evidence="1">SQ_2022a</strain>
    </source>
</reference>
<gene>
    <name evidence="1" type="ORF">LOK49_LG05G01526</name>
</gene>
<proteinExistence type="predicted"/>